<dbReference type="Proteomes" id="UP001642360">
    <property type="component" value="Unassembled WGS sequence"/>
</dbReference>
<protein>
    <recommendedName>
        <fullName evidence="9">PXMP2/4 family protein 4</fullName>
    </recommendedName>
</protein>
<evidence type="ECO:0000313" key="7">
    <source>
        <dbReference type="EMBL" id="CAK9182850.1"/>
    </source>
</evidence>
<comment type="caution">
    <text evidence="7">The sequence shown here is derived from an EMBL/GenBank/DDBJ whole genome shotgun (WGS) entry which is preliminary data.</text>
</comment>
<reference evidence="7 8" key="1">
    <citation type="submission" date="2024-02" db="EMBL/GenBank/DDBJ databases">
        <authorList>
            <person name="Vignale AGUSTIN F."/>
            <person name="Sosa J E."/>
            <person name="Modenutti C."/>
        </authorList>
    </citation>
    <scope>NUCLEOTIDE SEQUENCE [LARGE SCALE GENOMIC DNA]</scope>
</reference>
<comment type="similarity">
    <text evidence="2 6">Belongs to the peroxisomal membrane protein PXMP2/4 family.</text>
</comment>
<evidence type="ECO:0000256" key="6">
    <source>
        <dbReference type="RuleBase" id="RU363053"/>
    </source>
</evidence>
<evidence type="ECO:0000256" key="1">
    <source>
        <dbReference type="ARBA" id="ARBA00004141"/>
    </source>
</evidence>
<dbReference type="PANTHER" id="PTHR11266">
    <property type="entry name" value="PEROXISOMAL MEMBRANE PROTEIN 2, PXMP2 MPV17"/>
    <property type="match status" value="1"/>
</dbReference>
<dbReference type="GO" id="GO:0016020">
    <property type="term" value="C:membrane"/>
    <property type="evidence" value="ECO:0007669"/>
    <property type="project" value="UniProtKB-SubCell"/>
</dbReference>
<accession>A0ABC8UPB1</accession>
<dbReference type="PANTHER" id="PTHR11266:SF88">
    <property type="entry name" value="PROTEIN SYM1-LIKE"/>
    <property type="match status" value="1"/>
</dbReference>
<proteinExistence type="inferred from homology"/>
<comment type="subcellular location">
    <subcellularLocation>
        <location evidence="1">Membrane</location>
        <topology evidence="1">Multi-pass membrane protein</topology>
    </subcellularLocation>
</comment>
<keyword evidence="4" id="KW-1133">Transmembrane helix</keyword>
<evidence type="ECO:0000256" key="5">
    <source>
        <dbReference type="ARBA" id="ARBA00023136"/>
    </source>
</evidence>
<dbReference type="AlphaFoldDB" id="A0ABC8UPB1"/>
<evidence type="ECO:0000313" key="8">
    <source>
        <dbReference type="Proteomes" id="UP001642360"/>
    </source>
</evidence>
<keyword evidence="3" id="KW-0812">Transmembrane</keyword>
<evidence type="ECO:0000256" key="3">
    <source>
        <dbReference type="ARBA" id="ARBA00022692"/>
    </source>
</evidence>
<gene>
    <name evidence="7" type="ORF">ILEXP_LOCUS53073</name>
</gene>
<evidence type="ECO:0000256" key="4">
    <source>
        <dbReference type="ARBA" id="ARBA00022989"/>
    </source>
</evidence>
<sequence length="262" mass="29625">MGIDFLRNIAKRTILRLPKRRLASNSGFWNESLCLSYQQQCRDYIRFHCQSGKTRVSEISRPAYSSYLYSSYSSLSSPSNPRMGFLSWYLGMLESRPVLTKSVSACLIYAAADLTSQMITMPPSGSFDSIRTLRMAGYGLLILGPAQHLWFNFMARVLPKRDVVTTLKKLFGGQLIYGPTVTGIFFSFNAILQGESGLEIAARLKRDLLPTLISGLMYWPICDFFTYKIIPVHLQPLMNSSFSYVWTIYLTYMASLTKAAAD</sequence>
<dbReference type="Pfam" id="PF04117">
    <property type="entry name" value="Mpv17_PMP22"/>
    <property type="match status" value="1"/>
</dbReference>
<dbReference type="InterPro" id="IPR007248">
    <property type="entry name" value="Mpv17_PMP22"/>
</dbReference>
<keyword evidence="8" id="KW-1185">Reference proteome</keyword>
<evidence type="ECO:0008006" key="9">
    <source>
        <dbReference type="Google" id="ProtNLM"/>
    </source>
</evidence>
<name>A0ABC8UPB1_9AQUA</name>
<keyword evidence="5" id="KW-0472">Membrane</keyword>
<evidence type="ECO:0000256" key="2">
    <source>
        <dbReference type="ARBA" id="ARBA00006824"/>
    </source>
</evidence>
<organism evidence="7 8">
    <name type="scientific">Ilex paraguariensis</name>
    <name type="common">yerba mate</name>
    <dbReference type="NCBI Taxonomy" id="185542"/>
    <lineage>
        <taxon>Eukaryota</taxon>
        <taxon>Viridiplantae</taxon>
        <taxon>Streptophyta</taxon>
        <taxon>Embryophyta</taxon>
        <taxon>Tracheophyta</taxon>
        <taxon>Spermatophyta</taxon>
        <taxon>Magnoliopsida</taxon>
        <taxon>eudicotyledons</taxon>
        <taxon>Gunneridae</taxon>
        <taxon>Pentapetalae</taxon>
        <taxon>asterids</taxon>
        <taxon>campanulids</taxon>
        <taxon>Aquifoliales</taxon>
        <taxon>Aquifoliaceae</taxon>
        <taxon>Ilex</taxon>
    </lineage>
</organism>
<dbReference type="EMBL" id="CAUOFW020008458">
    <property type="protein sequence ID" value="CAK9182850.1"/>
    <property type="molecule type" value="Genomic_DNA"/>
</dbReference>